<sequence>MTITDICNLALSHLGVGTIRDVHEETETARACKLYYDATRRMLLREYPWGFARRVERLAKMPDKQFPGHKNVYMYPELCLYIYRLTDGTPTPDERPQFEVFNLDNSTKVIATDIDDAWADYVYDVTDPDVWDAVFLEAMTRKLAADLCMRLVGNQGLFEQQFNLYRAALDMAMTQVAKERQRDPEPLNRYSNARWR</sequence>
<protein>
    <submittedName>
        <fullName evidence="1">Uncharacterized protein</fullName>
    </submittedName>
</protein>
<comment type="caution">
    <text evidence="1">The sequence shown here is derived from an EMBL/GenBank/DDBJ whole genome shotgun (WGS) entry which is preliminary data.</text>
</comment>
<dbReference type="GeneID" id="93486553"/>
<dbReference type="AlphaFoldDB" id="A0A841R628"/>
<evidence type="ECO:0000313" key="2">
    <source>
        <dbReference type="Proteomes" id="UP000591941"/>
    </source>
</evidence>
<accession>A0A841R628</accession>
<gene>
    <name evidence="1" type="ORF">HNR45_001298</name>
</gene>
<dbReference type="OrthoDB" id="7278537at2"/>
<reference evidence="1 2" key="1">
    <citation type="submission" date="2020-08" db="EMBL/GenBank/DDBJ databases">
        <title>Genomic Encyclopedia of Type Strains, Phase IV (KMG-IV): sequencing the most valuable type-strain genomes for metagenomic binning, comparative biology and taxonomic classification.</title>
        <authorList>
            <person name="Goeker M."/>
        </authorList>
    </citation>
    <scope>NUCLEOTIDE SEQUENCE [LARGE SCALE GENOMIC DNA]</scope>
    <source>
        <strain evidence="1 2">DSM 21255</strain>
    </source>
</reference>
<name>A0A841R628_9FIRM</name>
<evidence type="ECO:0000313" key="1">
    <source>
        <dbReference type="EMBL" id="MBB6478228.1"/>
    </source>
</evidence>
<dbReference type="EMBL" id="JACHHI010000006">
    <property type="protein sequence ID" value="MBB6478228.1"/>
    <property type="molecule type" value="Genomic_DNA"/>
</dbReference>
<keyword evidence="2" id="KW-1185">Reference proteome</keyword>
<dbReference type="RefSeq" id="WP_159822534.1">
    <property type="nucleotide sequence ID" value="NZ_CABWNB010000002.1"/>
</dbReference>
<organism evidence="1 2">
    <name type="scientific">Negativicoccus succinicivorans</name>
    <dbReference type="NCBI Taxonomy" id="620903"/>
    <lineage>
        <taxon>Bacteria</taxon>
        <taxon>Bacillati</taxon>
        <taxon>Bacillota</taxon>
        <taxon>Negativicutes</taxon>
        <taxon>Veillonellales</taxon>
        <taxon>Veillonellaceae</taxon>
        <taxon>Negativicoccus</taxon>
    </lineage>
</organism>
<dbReference type="Proteomes" id="UP000591941">
    <property type="component" value="Unassembled WGS sequence"/>
</dbReference>
<proteinExistence type="predicted"/>